<dbReference type="GO" id="GO:0032153">
    <property type="term" value="C:cell division site"/>
    <property type="evidence" value="ECO:0007669"/>
    <property type="project" value="UniProtKB-UniRule"/>
</dbReference>
<evidence type="ECO:0000256" key="7">
    <source>
        <dbReference type="ARBA" id="ARBA00023136"/>
    </source>
</evidence>
<protein>
    <recommendedName>
        <fullName evidence="9">Cell division protein FtsQ</fullName>
    </recommendedName>
</protein>
<accession>A0A1H9FGQ5</accession>
<dbReference type="HAMAP" id="MF_00911">
    <property type="entry name" value="FtsQ_subfam"/>
    <property type="match status" value="1"/>
</dbReference>
<dbReference type="GO" id="GO:0043093">
    <property type="term" value="P:FtsZ-dependent cytokinesis"/>
    <property type="evidence" value="ECO:0007669"/>
    <property type="project" value="UniProtKB-UniRule"/>
</dbReference>
<dbReference type="PANTHER" id="PTHR35851:SF1">
    <property type="entry name" value="CELL DIVISION PROTEIN FTSQ"/>
    <property type="match status" value="1"/>
</dbReference>
<keyword evidence="8 9" id="KW-0131">Cell cycle</keyword>
<dbReference type="InterPro" id="IPR026579">
    <property type="entry name" value="FtsQ"/>
</dbReference>
<dbReference type="OrthoDB" id="9783091at2"/>
<keyword evidence="4 9" id="KW-0132">Cell division</keyword>
<dbReference type="GO" id="GO:0005886">
    <property type="term" value="C:plasma membrane"/>
    <property type="evidence" value="ECO:0007669"/>
    <property type="project" value="UniProtKB-SubCell"/>
</dbReference>
<proteinExistence type="inferred from homology"/>
<keyword evidence="3 9" id="KW-0997">Cell inner membrane</keyword>
<evidence type="ECO:0000256" key="2">
    <source>
        <dbReference type="ARBA" id="ARBA00022475"/>
    </source>
</evidence>
<dbReference type="Proteomes" id="UP000198634">
    <property type="component" value="Unassembled WGS sequence"/>
</dbReference>
<dbReference type="Pfam" id="PF08478">
    <property type="entry name" value="POTRA_1"/>
    <property type="match status" value="1"/>
</dbReference>
<keyword evidence="5 9" id="KW-0812">Transmembrane</keyword>
<dbReference type="PROSITE" id="PS51779">
    <property type="entry name" value="POTRA"/>
    <property type="match status" value="1"/>
</dbReference>
<dbReference type="EMBL" id="FOEP01000006">
    <property type="protein sequence ID" value="SEQ37104.1"/>
    <property type="molecule type" value="Genomic_DNA"/>
</dbReference>
<dbReference type="AlphaFoldDB" id="A0A1H9FGQ5"/>
<organism evidence="11 12">
    <name type="scientific">Thalassovita taeanensis</name>
    <dbReference type="NCBI Taxonomy" id="657014"/>
    <lineage>
        <taxon>Bacteria</taxon>
        <taxon>Pseudomonadati</taxon>
        <taxon>Pseudomonadota</taxon>
        <taxon>Alphaproteobacteria</taxon>
        <taxon>Rhodobacterales</taxon>
        <taxon>Roseobacteraceae</taxon>
        <taxon>Thalassovita</taxon>
    </lineage>
</organism>
<evidence type="ECO:0000256" key="5">
    <source>
        <dbReference type="ARBA" id="ARBA00022692"/>
    </source>
</evidence>
<evidence type="ECO:0000313" key="11">
    <source>
        <dbReference type="EMBL" id="SEQ37104.1"/>
    </source>
</evidence>
<dbReference type="Pfam" id="PF03799">
    <property type="entry name" value="FtsQ_DivIB_C"/>
    <property type="match status" value="1"/>
</dbReference>
<dbReference type="InterPro" id="IPR013685">
    <property type="entry name" value="POTRA_FtsQ_type"/>
</dbReference>
<dbReference type="GO" id="GO:0090529">
    <property type="term" value="P:cell septum assembly"/>
    <property type="evidence" value="ECO:0007669"/>
    <property type="project" value="InterPro"/>
</dbReference>
<dbReference type="InterPro" id="IPR034746">
    <property type="entry name" value="POTRA"/>
</dbReference>
<feature type="transmembrane region" description="Helical" evidence="9">
    <location>
        <begin position="21"/>
        <end position="44"/>
    </location>
</feature>
<sequence length="283" mass="31813">MRPDPAPSRWAYRMQRLMLTPLYRIGLRVGLPFVVALAAGTIWLSDQDRFDALRLSLVDLRNQVEQRPEFMVKLMAIDGAGPQIAEDIREIVPIDFPVSSFDLELDHIRTTIAELPAVADVSVRVRPGGVLQVDVKERKPIVLWRGHDGLSLLDENGFFVGQIAHREDHRDLPLIAGDGADQAVPQAMALIRAAGPLTPRLRGVVRMGNRRWDMVLDRGQRILLPEANPVQALERVIALHQAQDMMTRDLAQVDMRLPSRPTIRMSASAVDQWWRINDIGIGD</sequence>
<gene>
    <name evidence="9" type="primary">ftsQ</name>
    <name evidence="11" type="ORF">SAMN04488092_10688</name>
</gene>
<name>A0A1H9FGQ5_9RHOB</name>
<dbReference type="InterPro" id="IPR005548">
    <property type="entry name" value="Cell_div_FtsQ/DivIB_C"/>
</dbReference>
<evidence type="ECO:0000256" key="6">
    <source>
        <dbReference type="ARBA" id="ARBA00022989"/>
    </source>
</evidence>
<comment type="function">
    <text evidence="9">Essential cell division protein.</text>
</comment>
<comment type="subcellular location">
    <subcellularLocation>
        <location evidence="9">Cell inner membrane</location>
        <topology evidence="9">Single-pass type II membrane protein</topology>
    </subcellularLocation>
    <subcellularLocation>
        <location evidence="1">Membrane</location>
    </subcellularLocation>
    <text evidence="9">Localizes to the division septum.</text>
</comment>
<reference evidence="11 12" key="1">
    <citation type="submission" date="2016-10" db="EMBL/GenBank/DDBJ databases">
        <authorList>
            <person name="de Groot N.N."/>
        </authorList>
    </citation>
    <scope>NUCLEOTIDE SEQUENCE [LARGE SCALE GENOMIC DNA]</scope>
    <source>
        <strain evidence="11 12">DSM 22007</strain>
    </source>
</reference>
<evidence type="ECO:0000256" key="9">
    <source>
        <dbReference type="HAMAP-Rule" id="MF_00911"/>
    </source>
</evidence>
<evidence type="ECO:0000259" key="10">
    <source>
        <dbReference type="PROSITE" id="PS51779"/>
    </source>
</evidence>
<keyword evidence="12" id="KW-1185">Reference proteome</keyword>
<dbReference type="InterPro" id="IPR045335">
    <property type="entry name" value="FtsQ_C_sf"/>
</dbReference>
<dbReference type="Gene3D" id="3.40.50.11690">
    <property type="entry name" value="Cell division protein FtsQ/DivIB"/>
    <property type="match status" value="1"/>
</dbReference>
<evidence type="ECO:0000256" key="4">
    <source>
        <dbReference type="ARBA" id="ARBA00022618"/>
    </source>
</evidence>
<evidence type="ECO:0000256" key="3">
    <source>
        <dbReference type="ARBA" id="ARBA00022519"/>
    </source>
</evidence>
<feature type="domain" description="POTRA" evidence="10">
    <location>
        <begin position="70"/>
        <end position="138"/>
    </location>
</feature>
<evidence type="ECO:0000313" key="12">
    <source>
        <dbReference type="Proteomes" id="UP000198634"/>
    </source>
</evidence>
<keyword evidence="7 9" id="KW-0472">Membrane</keyword>
<keyword evidence="2 9" id="KW-1003">Cell membrane</keyword>
<evidence type="ECO:0000256" key="8">
    <source>
        <dbReference type="ARBA" id="ARBA00023306"/>
    </source>
</evidence>
<evidence type="ECO:0000256" key="1">
    <source>
        <dbReference type="ARBA" id="ARBA00004370"/>
    </source>
</evidence>
<dbReference type="PANTHER" id="PTHR35851">
    <property type="entry name" value="CELL DIVISION PROTEIN FTSQ"/>
    <property type="match status" value="1"/>
</dbReference>
<keyword evidence="6 9" id="KW-1133">Transmembrane helix</keyword>
<comment type="similarity">
    <text evidence="9">Belongs to the FtsQ/DivIB family. FtsQ subfamily.</text>
</comment>
<dbReference type="STRING" id="657014.SAMN04488092_10688"/>